<reference evidence="3" key="2">
    <citation type="submission" date="2023-06" db="EMBL/GenBank/DDBJ databases">
        <authorList>
            <consortium name="Lawrence Berkeley National Laboratory"/>
            <person name="Haridas S."/>
            <person name="Hensen N."/>
            <person name="Bonometti L."/>
            <person name="Westerberg I."/>
            <person name="Brannstrom I.O."/>
            <person name="Guillou S."/>
            <person name="Cros-Aarteil S."/>
            <person name="Calhoun S."/>
            <person name="Kuo A."/>
            <person name="Mondo S."/>
            <person name="Pangilinan J."/>
            <person name="Riley R."/>
            <person name="Labutti K."/>
            <person name="Andreopoulos B."/>
            <person name="Lipzen A."/>
            <person name="Chen C."/>
            <person name="Yanf M."/>
            <person name="Daum C."/>
            <person name="Ng V."/>
            <person name="Clum A."/>
            <person name="Steindorff A."/>
            <person name="Ohm R."/>
            <person name="Martin F."/>
            <person name="Silar P."/>
            <person name="Natvig D."/>
            <person name="Lalanne C."/>
            <person name="Gautier V."/>
            <person name="Ament-Velasquez S.L."/>
            <person name="Kruys A."/>
            <person name="Hutchinson M.I."/>
            <person name="Powell A.J."/>
            <person name="Barry K."/>
            <person name="Miller A.N."/>
            <person name="Grigoriev I.V."/>
            <person name="Debuchy R."/>
            <person name="Gladieux P."/>
            <person name="Thoren M.H."/>
            <person name="Johannesson H."/>
        </authorList>
    </citation>
    <scope>NUCLEOTIDE SEQUENCE</scope>
    <source>
        <strain evidence="3">CBS 118394</strain>
    </source>
</reference>
<gene>
    <name evidence="3" type="ORF">B0H66DRAFT_526231</name>
</gene>
<evidence type="ECO:0000313" key="3">
    <source>
        <dbReference type="EMBL" id="KAK3328831.1"/>
    </source>
</evidence>
<protein>
    <submittedName>
        <fullName evidence="3">Uncharacterized protein</fullName>
    </submittedName>
</protein>
<dbReference type="Proteomes" id="UP001283341">
    <property type="component" value="Unassembled WGS sequence"/>
</dbReference>
<organism evidence="3 4">
    <name type="scientific">Apodospora peruviana</name>
    <dbReference type="NCBI Taxonomy" id="516989"/>
    <lineage>
        <taxon>Eukaryota</taxon>
        <taxon>Fungi</taxon>
        <taxon>Dikarya</taxon>
        <taxon>Ascomycota</taxon>
        <taxon>Pezizomycotina</taxon>
        <taxon>Sordariomycetes</taxon>
        <taxon>Sordariomycetidae</taxon>
        <taxon>Sordariales</taxon>
        <taxon>Lasiosphaeriaceae</taxon>
        <taxon>Apodospora</taxon>
    </lineage>
</organism>
<keyword evidence="1" id="KW-0175">Coiled coil</keyword>
<evidence type="ECO:0000256" key="2">
    <source>
        <dbReference type="SAM" id="MobiDB-lite"/>
    </source>
</evidence>
<name>A0AAE0MDR9_9PEZI</name>
<feature type="region of interest" description="Disordered" evidence="2">
    <location>
        <begin position="64"/>
        <end position="91"/>
    </location>
</feature>
<evidence type="ECO:0000256" key="1">
    <source>
        <dbReference type="SAM" id="Coils"/>
    </source>
</evidence>
<keyword evidence="4" id="KW-1185">Reference proteome</keyword>
<comment type="caution">
    <text evidence="3">The sequence shown here is derived from an EMBL/GenBank/DDBJ whole genome shotgun (WGS) entry which is preliminary data.</text>
</comment>
<feature type="coiled-coil region" evidence="1">
    <location>
        <begin position="15"/>
        <end position="62"/>
    </location>
</feature>
<sequence length="389" mass="41901">MTMVSLSTTPQNPSNSAAADMLVRLQAEYEQLELERQTLLRLRQIQEEQAVLREKIAAAMAEAERSLGQGRGQPGDSATHQTQTNEEHHPQPYLRDMFVSAAEDEIGDNAAASASPFRPLRGGQGRSAANQQTNEHPYLRDMSAAVAERPGGYAVVGPSSPSVIAAPSILETQMFNPRLNRSLGHVVAERPGGYAAAGPFSQPSVVVFAPSVLGRTQMFDPVRSLGQQGSSADRGQTNEHPPYIHGMSAVAEIPPSVGVAAPPSVVPTTTQMRFNPERSLGQGSADQQTNEHPPHLRNMSAAAEIVDAAAGPSQPSVIAPPSVVPTTTGTQQMKFDPNLDCFTYEENKQKINRPFDPTPMQEVNDTTTLTLIILDQLVKSEQPTVRVYL</sequence>
<dbReference type="EMBL" id="JAUEDM010000001">
    <property type="protein sequence ID" value="KAK3328831.1"/>
    <property type="molecule type" value="Genomic_DNA"/>
</dbReference>
<accession>A0AAE0MDR9</accession>
<evidence type="ECO:0000313" key="4">
    <source>
        <dbReference type="Proteomes" id="UP001283341"/>
    </source>
</evidence>
<reference evidence="3" key="1">
    <citation type="journal article" date="2023" name="Mol. Phylogenet. Evol.">
        <title>Genome-scale phylogeny and comparative genomics of the fungal order Sordariales.</title>
        <authorList>
            <person name="Hensen N."/>
            <person name="Bonometti L."/>
            <person name="Westerberg I."/>
            <person name="Brannstrom I.O."/>
            <person name="Guillou S."/>
            <person name="Cros-Aarteil S."/>
            <person name="Calhoun S."/>
            <person name="Haridas S."/>
            <person name="Kuo A."/>
            <person name="Mondo S."/>
            <person name="Pangilinan J."/>
            <person name="Riley R."/>
            <person name="LaButti K."/>
            <person name="Andreopoulos B."/>
            <person name="Lipzen A."/>
            <person name="Chen C."/>
            <person name="Yan M."/>
            <person name="Daum C."/>
            <person name="Ng V."/>
            <person name="Clum A."/>
            <person name="Steindorff A."/>
            <person name="Ohm R.A."/>
            <person name="Martin F."/>
            <person name="Silar P."/>
            <person name="Natvig D.O."/>
            <person name="Lalanne C."/>
            <person name="Gautier V."/>
            <person name="Ament-Velasquez S.L."/>
            <person name="Kruys A."/>
            <person name="Hutchinson M.I."/>
            <person name="Powell A.J."/>
            <person name="Barry K."/>
            <person name="Miller A.N."/>
            <person name="Grigoriev I.V."/>
            <person name="Debuchy R."/>
            <person name="Gladieux P."/>
            <person name="Hiltunen Thoren M."/>
            <person name="Johannesson H."/>
        </authorList>
    </citation>
    <scope>NUCLEOTIDE SEQUENCE</scope>
    <source>
        <strain evidence="3">CBS 118394</strain>
    </source>
</reference>
<dbReference type="AlphaFoldDB" id="A0AAE0MDR9"/>
<feature type="region of interest" description="Disordered" evidence="2">
    <location>
        <begin position="111"/>
        <end position="136"/>
    </location>
</feature>
<proteinExistence type="predicted"/>